<organism evidence="3 4">
    <name type="scientific">Kytococcus aerolatus</name>
    <dbReference type="NCBI Taxonomy" id="592308"/>
    <lineage>
        <taxon>Bacteria</taxon>
        <taxon>Bacillati</taxon>
        <taxon>Actinomycetota</taxon>
        <taxon>Actinomycetes</taxon>
        <taxon>Micrococcales</taxon>
        <taxon>Kytococcaceae</taxon>
        <taxon>Kytococcus</taxon>
    </lineage>
</organism>
<keyword evidence="1" id="KW-0342">GTP-binding</keyword>
<evidence type="ECO:0000256" key="1">
    <source>
        <dbReference type="ARBA" id="ARBA00023134"/>
    </source>
</evidence>
<accession>A0A212U5J0</accession>
<dbReference type="OrthoDB" id="9803139at2"/>
<dbReference type="CDD" id="cd04171">
    <property type="entry name" value="SelB"/>
    <property type="match status" value="1"/>
</dbReference>
<dbReference type="GO" id="GO:0005829">
    <property type="term" value="C:cytosol"/>
    <property type="evidence" value="ECO:0007669"/>
    <property type="project" value="TreeGrafter"/>
</dbReference>
<dbReference type="Gene3D" id="3.40.50.300">
    <property type="entry name" value="P-loop containing nucleotide triphosphate hydrolases"/>
    <property type="match status" value="1"/>
</dbReference>
<dbReference type="Pfam" id="PF00009">
    <property type="entry name" value="GTP_EFTU"/>
    <property type="match status" value="1"/>
</dbReference>
<keyword evidence="4" id="KW-1185">Reference proteome</keyword>
<dbReference type="EMBL" id="FYEZ01000003">
    <property type="protein sequence ID" value="SNC73528.1"/>
    <property type="molecule type" value="Genomic_DNA"/>
</dbReference>
<feature type="domain" description="Tr-type G" evidence="2">
    <location>
        <begin position="3"/>
        <end position="180"/>
    </location>
</feature>
<evidence type="ECO:0000259" key="2">
    <source>
        <dbReference type="PROSITE" id="PS51722"/>
    </source>
</evidence>
<dbReference type="InterPro" id="IPR036390">
    <property type="entry name" value="WH_DNA-bd_sf"/>
</dbReference>
<dbReference type="Pfam" id="PF09107">
    <property type="entry name" value="WHD_3rd_SelB"/>
    <property type="match status" value="1"/>
</dbReference>
<dbReference type="AlphaFoldDB" id="A0A212U5J0"/>
<dbReference type="PANTHER" id="PTHR43721:SF22">
    <property type="entry name" value="ELONGATION FACTOR TU, MITOCHONDRIAL"/>
    <property type="match status" value="1"/>
</dbReference>
<protein>
    <submittedName>
        <fullName evidence="3">Selenocysteine-specific elongation factor</fullName>
    </submittedName>
</protein>
<dbReference type="Gene3D" id="1.10.10.10">
    <property type="entry name" value="Winged helix-like DNA-binding domain superfamily/Winged helix DNA-binding domain"/>
    <property type="match status" value="1"/>
</dbReference>
<dbReference type="PRINTS" id="PR00315">
    <property type="entry name" value="ELONGATNFCT"/>
</dbReference>
<dbReference type="Proteomes" id="UP000198122">
    <property type="component" value="Unassembled WGS sequence"/>
</dbReference>
<dbReference type="SUPFAM" id="SSF50447">
    <property type="entry name" value="Translation proteins"/>
    <property type="match status" value="1"/>
</dbReference>
<dbReference type="Gene3D" id="2.40.30.10">
    <property type="entry name" value="Translation factors"/>
    <property type="match status" value="1"/>
</dbReference>
<dbReference type="PROSITE" id="PS51722">
    <property type="entry name" value="G_TR_2"/>
    <property type="match status" value="1"/>
</dbReference>
<proteinExistence type="predicted"/>
<dbReference type="PANTHER" id="PTHR43721">
    <property type="entry name" value="ELONGATION FACTOR TU-RELATED"/>
    <property type="match status" value="1"/>
</dbReference>
<keyword evidence="1" id="KW-0547">Nucleotide-binding</keyword>
<dbReference type="RefSeq" id="WP_088818986.1">
    <property type="nucleotide sequence ID" value="NZ_FYEZ01000003.1"/>
</dbReference>
<name>A0A212U5J0_9MICO</name>
<dbReference type="InterPro" id="IPR015191">
    <property type="entry name" value="SelB_WHD4"/>
</dbReference>
<dbReference type="SUPFAM" id="SSF52540">
    <property type="entry name" value="P-loop containing nucleoside triphosphate hydrolases"/>
    <property type="match status" value="1"/>
</dbReference>
<dbReference type="GO" id="GO:0003746">
    <property type="term" value="F:translation elongation factor activity"/>
    <property type="evidence" value="ECO:0007669"/>
    <property type="project" value="UniProtKB-KW"/>
</dbReference>
<dbReference type="InterPro" id="IPR050055">
    <property type="entry name" value="EF-Tu_GTPase"/>
</dbReference>
<dbReference type="InterPro" id="IPR000795">
    <property type="entry name" value="T_Tr_GTP-bd_dom"/>
</dbReference>
<dbReference type="GO" id="GO:0003924">
    <property type="term" value="F:GTPase activity"/>
    <property type="evidence" value="ECO:0007669"/>
    <property type="project" value="InterPro"/>
</dbReference>
<dbReference type="GO" id="GO:0003723">
    <property type="term" value="F:RNA binding"/>
    <property type="evidence" value="ECO:0007669"/>
    <property type="project" value="InterPro"/>
</dbReference>
<dbReference type="InterPro" id="IPR027417">
    <property type="entry name" value="P-loop_NTPase"/>
</dbReference>
<sequence>MSPRRQVVATAGHVDHGKSTLVRALTGRDPDRLTEEKQRGLTIELGFVWTALPSGAEVAFVDVPGHRRFIGTMLSGLGPVPAVLLVVAADQGWQEQTTEHLAAVEALGVRHVLVAVTRADLADPGPVADRARSEVAAVLGRTGAAVAPGEVPLVAVSAVSGEGMVELTAAFDRLVAALPEPDPAAPVRLWADRSFTVPGSGTVVTGTLGAGTLRPGDALELLDDEGEVATVEVRGLHSQGRAAEALGPVTRAAVNLRRVEREAVGRGAVLTTPGAWERADVVDLAVRPVTGAEVPPVHAMLHVGTADLEVRVRPLGAGAVVRVTLPHALPWRVGDRVILRDPGTRELWAAEVLDLAPRPLRRRGAAAARAEDLAAACGAEAEGQGGEPARPDRRAALRALRLTEWQVQPAGLLERLGLDSGAGAEASGATADEVPAEVRVGELVVDGAAWSAWGEELARAVAAHHEADPLSPGVLVAGAARALGLPGRLSASEWSDLVTALAPVAGLELTDGLVRKPGAGGLGAAEAGIVQVEQWLRQEPFNAPEAHELADLALGARELAAAARVGRILRLPGEVVLLPDGPARAMRVLAGLPQPFTLSEARQALGTTRRVAVPLLEHLDGRGWTRRVDGQRREVVR</sequence>
<reference evidence="3 4" key="1">
    <citation type="submission" date="2017-06" db="EMBL/GenBank/DDBJ databases">
        <authorList>
            <person name="Kim H.J."/>
            <person name="Triplett B.A."/>
        </authorList>
    </citation>
    <scope>NUCLEOTIDE SEQUENCE [LARGE SCALE GENOMIC DNA]</scope>
    <source>
        <strain evidence="3 4">DSM 22179</strain>
    </source>
</reference>
<dbReference type="InterPro" id="IPR036388">
    <property type="entry name" value="WH-like_DNA-bd_sf"/>
</dbReference>
<keyword evidence="3" id="KW-0648">Protein biosynthesis</keyword>
<evidence type="ECO:0000313" key="3">
    <source>
        <dbReference type="EMBL" id="SNC73528.1"/>
    </source>
</evidence>
<dbReference type="GO" id="GO:0001514">
    <property type="term" value="P:selenocysteine incorporation"/>
    <property type="evidence" value="ECO:0007669"/>
    <property type="project" value="InterPro"/>
</dbReference>
<gene>
    <name evidence="3" type="ORF">SAMN05445756_2009</name>
</gene>
<keyword evidence="3" id="KW-0251">Elongation factor</keyword>
<dbReference type="InterPro" id="IPR009000">
    <property type="entry name" value="Transl_B-barrel_sf"/>
</dbReference>
<dbReference type="SUPFAM" id="SSF46785">
    <property type="entry name" value="Winged helix' DNA-binding domain"/>
    <property type="match status" value="1"/>
</dbReference>
<evidence type="ECO:0000313" key="4">
    <source>
        <dbReference type="Proteomes" id="UP000198122"/>
    </source>
</evidence>
<dbReference type="GO" id="GO:0005525">
    <property type="term" value="F:GTP binding"/>
    <property type="evidence" value="ECO:0007669"/>
    <property type="project" value="UniProtKB-KW"/>
</dbReference>